<keyword evidence="11" id="KW-0325">Glycoprotein</keyword>
<evidence type="ECO:0000259" key="13">
    <source>
        <dbReference type="Pfam" id="PF00852"/>
    </source>
</evidence>
<evidence type="ECO:0000256" key="10">
    <source>
        <dbReference type="ARBA" id="ARBA00023136"/>
    </source>
</evidence>
<dbReference type="AlphaFoldDB" id="A0A2A6BRM9"/>
<evidence type="ECO:0000256" key="6">
    <source>
        <dbReference type="ARBA" id="ARBA00022692"/>
    </source>
</evidence>
<evidence type="ECO:0000313" key="15">
    <source>
        <dbReference type="EnsemblMetazoa" id="PPA36666.1"/>
    </source>
</evidence>
<keyword evidence="16" id="KW-1185">Reference proteome</keyword>
<dbReference type="PANTHER" id="PTHR48438">
    <property type="entry name" value="ALPHA-(1,3)-FUCOSYLTRANSFERASE C-RELATED"/>
    <property type="match status" value="1"/>
</dbReference>
<sequence>ALRSHNASMLNSTYIPNILIWTPSISIRNVSDDSLIQILRNLGQSCPFKCEIEGRKRIHENDASAIVFHSRTMVSTDLPNHRTEDQIYVFLCREAQNRCGEEDKKTVEYKKEMYNLQLIPTFFNTSMTNLRDEIAYNLGYGEVVRTNNDDLLKKISNEMWFRIFSKKKKLGLAIISNCYTPSKREYYLKVGTFFEKVSSLLQELSLHVKLSLLGSCFGSHRVCSNTEQKQHCMDELLGWNAELRQSHFFYFAFENSVCKDYITEKLFDRLQKNIVPVVLRRRILEGVIPSSAFIAADDFASPKHLAEYLIRVSNDEKLYRSYFEWRNTHAVLPFITMRGNGICALCSDLWRKVTSCNYFN</sequence>
<organism evidence="15 16">
    <name type="scientific">Pristionchus pacificus</name>
    <name type="common">Parasitic nematode worm</name>
    <dbReference type="NCBI Taxonomy" id="54126"/>
    <lineage>
        <taxon>Eukaryota</taxon>
        <taxon>Metazoa</taxon>
        <taxon>Ecdysozoa</taxon>
        <taxon>Nematoda</taxon>
        <taxon>Chromadorea</taxon>
        <taxon>Rhabditida</taxon>
        <taxon>Rhabditina</taxon>
        <taxon>Diplogasteromorpha</taxon>
        <taxon>Diplogasteroidea</taxon>
        <taxon>Neodiplogasteridae</taxon>
        <taxon>Pristionchus</taxon>
    </lineage>
</organism>
<evidence type="ECO:0000256" key="2">
    <source>
        <dbReference type="ARBA" id="ARBA00004922"/>
    </source>
</evidence>
<dbReference type="EC" id="2.4.1.-" evidence="12"/>
<accession>A0A2A6BRM9</accession>
<keyword evidence="4 12" id="KW-0328">Glycosyltransferase</keyword>
<comment type="subcellular location">
    <subcellularLocation>
        <location evidence="1 12">Golgi apparatus</location>
        <location evidence="1 12">Golgi stack membrane</location>
        <topology evidence="1 12">Single-pass type II membrane protein</topology>
    </subcellularLocation>
</comment>
<dbReference type="Pfam" id="PF17039">
    <property type="entry name" value="Glyco_tran_10_N"/>
    <property type="match status" value="1"/>
</dbReference>
<dbReference type="SUPFAM" id="SSF53756">
    <property type="entry name" value="UDP-Glycosyltransferase/glycogen phosphorylase"/>
    <property type="match status" value="1"/>
</dbReference>
<keyword evidence="6 12" id="KW-0812">Transmembrane</keyword>
<evidence type="ECO:0000256" key="7">
    <source>
        <dbReference type="ARBA" id="ARBA00022968"/>
    </source>
</evidence>
<dbReference type="EnsemblMetazoa" id="PPA36666.1">
    <property type="protein sequence ID" value="PPA36666.1"/>
    <property type="gene ID" value="WBGene00275035"/>
</dbReference>
<dbReference type="OrthoDB" id="5912041at2759"/>
<reference evidence="16" key="1">
    <citation type="journal article" date="2008" name="Nat. Genet.">
        <title>The Pristionchus pacificus genome provides a unique perspective on nematode lifestyle and parasitism.</title>
        <authorList>
            <person name="Dieterich C."/>
            <person name="Clifton S.W."/>
            <person name="Schuster L.N."/>
            <person name="Chinwalla A."/>
            <person name="Delehaunty K."/>
            <person name="Dinkelacker I."/>
            <person name="Fulton L."/>
            <person name="Fulton R."/>
            <person name="Godfrey J."/>
            <person name="Minx P."/>
            <person name="Mitreva M."/>
            <person name="Roeseler W."/>
            <person name="Tian H."/>
            <person name="Witte H."/>
            <person name="Yang S.P."/>
            <person name="Wilson R.K."/>
            <person name="Sommer R.J."/>
        </authorList>
    </citation>
    <scope>NUCLEOTIDE SEQUENCE [LARGE SCALE GENOMIC DNA]</scope>
    <source>
        <strain evidence="16">PS312</strain>
    </source>
</reference>
<reference evidence="15" key="2">
    <citation type="submission" date="2022-06" db="UniProtKB">
        <authorList>
            <consortium name="EnsemblMetazoa"/>
        </authorList>
    </citation>
    <scope>IDENTIFICATION</scope>
    <source>
        <strain evidence="15">PS312</strain>
    </source>
</reference>
<protein>
    <recommendedName>
        <fullName evidence="12">Fucosyltransferase</fullName>
        <ecNumber evidence="12">2.4.1.-</ecNumber>
    </recommendedName>
</protein>
<evidence type="ECO:0000313" key="16">
    <source>
        <dbReference type="Proteomes" id="UP000005239"/>
    </source>
</evidence>
<dbReference type="Pfam" id="PF00852">
    <property type="entry name" value="Glyco_transf_10"/>
    <property type="match status" value="1"/>
</dbReference>
<dbReference type="InterPro" id="IPR031481">
    <property type="entry name" value="Glyco_tran_10_N"/>
</dbReference>
<dbReference type="Gene3D" id="3.40.50.11660">
    <property type="entry name" value="Glycosyl transferase family 10, C-terminal domain"/>
    <property type="match status" value="1"/>
</dbReference>
<dbReference type="GO" id="GO:0046920">
    <property type="term" value="F:alpha-(1-&gt;3)-fucosyltransferase activity"/>
    <property type="evidence" value="ECO:0000318"/>
    <property type="project" value="GO_Central"/>
</dbReference>
<evidence type="ECO:0000256" key="1">
    <source>
        <dbReference type="ARBA" id="ARBA00004447"/>
    </source>
</evidence>
<comment type="pathway">
    <text evidence="2">Protein modification; protein glycosylation.</text>
</comment>
<keyword evidence="5 12" id="KW-0808">Transferase</keyword>
<dbReference type="Proteomes" id="UP000005239">
    <property type="component" value="Unassembled WGS sequence"/>
</dbReference>
<dbReference type="InterPro" id="IPR001503">
    <property type="entry name" value="Glyco_trans_10"/>
</dbReference>
<dbReference type="InterPro" id="IPR055270">
    <property type="entry name" value="Glyco_tran_10_C"/>
</dbReference>
<evidence type="ECO:0000256" key="9">
    <source>
        <dbReference type="ARBA" id="ARBA00023034"/>
    </source>
</evidence>
<feature type="domain" description="Fucosyltransferase C-terminal" evidence="13">
    <location>
        <begin position="165"/>
        <end position="353"/>
    </location>
</feature>
<dbReference type="PANTHER" id="PTHR48438:SF1">
    <property type="entry name" value="ALPHA-(1,3)-FUCOSYLTRANSFERASE C-RELATED"/>
    <property type="match status" value="1"/>
</dbReference>
<dbReference type="GO" id="GO:0032580">
    <property type="term" value="C:Golgi cisterna membrane"/>
    <property type="evidence" value="ECO:0007669"/>
    <property type="project" value="UniProtKB-SubCell"/>
</dbReference>
<keyword evidence="10" id="KW-0472">Membrane</keyword>
<name>A0A2A6BRM9_PRIPA</name>
<evidence type="ECO:0000256" key="12">
    <source>
        <dbReference type="RuleBase" id="RU003832"/>
    </source>
</evidence>
<comment type="similarity">
    <text evidence="3 12">Belongs to the glycosyltransferase 10 family.</text>
</comment>
<evidence type="ECO:0000259" key="14">
    <source>
        <dbReference type="Pfam" id="PF17039"/>
    </source>
</evidence>
<evidence type="ECO:0000256" key="8">
    <source>
        <dbReference type="ARBA" id="ARBA00022989"/>
    </source>
</evidence>
<evidence type="ECO:0000256" key="5">
    <source>
        <dbReference type="ARBA" id="ARBA00022679"/>
    </source>
</evidence>
<gene>
    <name evidence="15" type="primary">WBGene00275035</name>
</gene>
<evidence type="ECO:0000256" key="3">
    <source>
        <dbReference type="ARBA" id="ARBA00008919"/>
    </source>
</evidence>
<evidence type="ECO:0000256" key="11">
    <source>
        <dbReference type="ARBA" id="ARBA00023180"/>
    </source>
</evidence>
<feature type="domain" description="Fucosyltransferase N-terminal" evidence="14">
    <location>
        <begin position="17"/>
        <end position="128"/>
    </location>
</feature>
<dbReference type="InterPro" id="IPR038577">
    <property type="entry name" value="GT10-like_C_sf"/>
</dbReference>
<evidence type="ECO:0000256" key="4">
    <source>
        <dbReference type="ARBA" id="ARBA00022676"/>
    </source>
</evidence>
<keyword evidence="7" id="KW-0735">Signal-anchor</keyword>
<keyword evidence="8" id="KW-1133">Transmembrane helix</keyword>
<keyword evidence="9 12" id="KW-0333">Golgi apparatus</keyword>
<accession>A0A8R1UR57</accession>
<proteinExistence type="inferred from homology"/>